<accession>A0A7I5ED22</accession>
<proteinExistence type="predicted"/>
<keyword evidence="1" id="KW-1185">Reference proteome</keyword>
<dbReference type="Proteomes" id="UP000025227">
    <property type="component" value="Unplaced"/>
</dbReference>
<dbReference type="AlphaFoldDB" id="A0A7I5ED22"/>
<name>A0A7I5ED22_HAECO</name>
<organism evidence="1 2">
    <name type="scientific">Haemonchus contortus</name>
    <name type="common">Barber pole worm</name>
    <dbReference type="NCBI Taxonomy" id="6289"/>
    <lineage>
        <taxon>Eukaryota</taxon>
        <taxon>Metazoa</taxon>
        <taxon>Ecdysozoa</taxon>
        <taxon>Nematoda</taxon>
        <taxon>Chromadorea</taxon>
        <taxon>Rhabditida</taxon>
        <taxon>Rhabditina</taxon>
        <taxon>Rhabditomorpha</taxon>
        <taxon>Strongyloidea</taxon>
        <taxon>Trichostrongylidae</taxon>
        <taxon>Haemonchus</taxon>
    </lineage>
</organism>
<dbReference type="WBParaSite" id="HCON_00150770-00001">
    <property type="protein sequence ID" value="HCON_00150770-00001"/>
    <property type="gene ID" value="HCON_00150770"/>
</dbReference>
<evidence type="ECO:0000313" key="1">
    <source>
        <dbReference type="Proteomes" id="UP000025227"/>
    </source>
</evidence>
<sequence length="81" mass="9310">MFGIAPHTQAQKGIRVPELRHRKKIRDAVEYAKKPKIRWAIHVTRYSADRCARAVRDWIPLDVKQTPGRPPLDGQTSSPKL</sequence>
<protein>
    <submittedName>
        <fullName evidence="2">Integrase</fullName>
    </submittedName>
</protein>
<reference evidence="2" key="1">
    <citation type="submission" date="2020-12" db="UniProtKB">
        <authorList>
            <consortium name="WormBaseParasite"/>
        </authorList>
    </citation>
    <scope>IDENTIFICATION</scope>
    <source>
        <strain evidence="2">MHco3</strain>
    </source>
</reference>
<evidence type="ECO:0000313" key="2">
    <source>
        <dbReference type="WBParaSite" id="HCON_00150770-00001"/>
    </source>
</evidence>
<dbReference type="OrthoDB" id="5814184at2759"/>